<sequence>MRLLISIDKIKRLLKIGVAREVHGPFAPTEKASQKCEAFLFT</sequence>
<dbReference type="AlphaFoldDB" id="A0A1L7I356"/>
<dbReference type="Proteomes" id="UP000186230">
    <property type="component" value="Chromosome"/>
</dbReference>
<protein>
    <submittedName>
        <fullName evidence="1">Uncharacterized protein</fullName>
    </submittedName>
</protein>
<proteinExistence type="predicted"/>
<dbReference type="EMBL" id="CP016359">
    <property type="protein sequence ID" value="APU67575.1"/>
    <property type="molecule type" value="Genomic_DNA"/>
</dbReference>
<dbReference type="KEGG" id="gfl:GRFL_0851"/>
<evidence type="ECO:0000313" key="2">
    <source>
        <dbReference type="Proteomes" id="UP000186230"/>
    </source>
</evidence>
<reference evidence="1 2" key="1">
    <citation type="submission" date="2016-07" db="EMBL/GenBank/DDBJ databases">
        <title>Multi-omics approach to identify versatile polysaccharide utilization systems of a marine flavobacterium Gramella flava.</title>
        <authorList>
            <person name="Tang K."/>
        </authorList>
    </citation>
    <scope>NUCLEOTIDE SEQUENCE [LARGE SCALE GENOMIC DNA]</scope>
    <source>
        <strain evidence="1 2">JLT2011</strain>
    </source>
</reference>
<dbReference type="STRING" id="1229726.GRFL_0851"/>
<accession>A0A1L7I356</accession>
<evidence type="ECO:0000313" key="1">
    <source>
        <dbReference type="EMBL" id="APU67575.1"/>
    </source>
</evidence>
<organism evidence="1 2">
    <name type="scientific">Christiangramia flava JLT2011</name>
    <dbReference type="NCBI Taxonomy" id="1229726"/>
    <lineage>
        <taxon>Bacteria</taxon>
        <taxon>Pseudomonadati</taxon>
        <taxon>Bacteroidota</taxon>
        <taxon>Flavobacteriia</taxon>
        <taxon>Flavobacteriales</taxon>
        <taxon>Flavobacteriaceae</taxon>
        <taxon>Christiangramia</taxon>
    </lineage>
</organism>
<gene>
    <name evidence="1" type="ORF">GRFL_0851</name>
</gene>
<name>A0A1L7I356_9FLAO</name>
<keyword evidence="2" id="KW-1185">Reference proteome</keyword>